<proteinExistence type="predicted"/>
<accession>A0ABX4IGT6</accession>
<evidence type="ECO:0000256" key="1">
    <source>
        <dbReference type="SAM" id="Coils"/>
    </source>
</evidence>
<evidence type="ECO:0000313" key="3">
    <source>
        <dbReference type="Proteomes" id="UP000219632"/>
    </source>
</evidence>
<name>A0ABX4IGT6_LISWE</name>
<dbReference type="Proteomes" id="UP000219632">
    <property type="component" value="Unassembled WGS sequence"/>
</dbReference>
<protein>
    <submittedName>
        <fullName evidence="2">Uncharacterized protein</fullName>
    </submittedName>
</protein>
<feature type="coiled-coil region" evidence="1">
    <location>
        <begin position="67"/>
        <end position="94"/>
    </location>
</feature>
<sequence length="104" mass="12725">MSEVRLFLDYKCYPVWVYDEAGFLEENDLPDELKKDKDLDEKLTHLQDKYNNLFTDTEIEFRYNGFNDENENEKEKFLREFTEIQKELEKKLKNKYKVVSKILV</sequence>
<gene>
    <name evidence="2" type="ORF">AFZ32_05230</name>
</gene>
<dbReference type="RefSeq" id="WP_097350066.1">
    <property type="nucleotide sequence ID" value="NZ_JACTJF010000002.1"/>
</dbReference>
<reference evidence="2 3" key="1">
    <citation type="submission" date="2017-09" db="EMBL/GenBank/DDBJ databases">
        <title>Draft Genomes of 144 Listeria Monocytogenes isolates from foods.</title>
        <authorList>
            <person name="Wu C.H."/>
            <person name="Ng J."/>
            <person name="Kiang D."/>
            <person name="Chen C.-Y."/>
            <person name="Frink S."/>
            <person name="Lafrades M."/>
            <person name="Morales C."/>
            <person name="Park P."/>
            <person name="Zwick M."/>
        </authorList>
    </citation>
    <scope>NUCLEOTIDE SEQUENCE [LARGE SCALE GENOMIC DNA]</scope>
    <source>
        <strain evidence="2 3">CDPHFDLB-F14M01633.75-2</strain>
    </source>
</reference>
<keyword evidence="1" id="KW-0175">Coiled coil</keyword>
<comment type="caution">
    <text evidence="2">The sequence shown here is derived from an EMBL/GenBank/DDBJ whole genome shotgun (WGS) entry which is preliminary data.</text>
</comment>
<keyword evidence="3" id="KW-1185">Reference proteome</keyword>
<dbReference type="EMBL" id="NYPG01000002">
    <property type="protein sequence ID" value="PDK42134.1"/>
    <property type="molecule type" value="Genomic_DNA"/>
</dbReference>
<organism evidence="2 3">
    <name type="scientific">Listeria welshimeri</name>
    <dbReference type="NCBI Taxonomy" id="1643"/>
    <lineage>
        <taxon>Bacteria</taxon>
        <taxon>Bacillati</taxon>
        <taxon>Bacillota</taxon>
        <taxon>Bacilli</taxon>
        <taxon>Bacillales</taxon>
        <taxon>Listeriaceae</taxon>
        <taxon>Listeria</taxon>
    </lineage>
</organism>
<evidence type="ECO:0000313" key="2">
    <source>
        <dbReference type="EMBL" id="PDK42134.1"/>
    </source>
</evidence>